<accession>A0A7G5BSK0</accession>
<dbReference type="Proteomes" id="UP000515679">
    <property type="component" value="Chromosome"/>
</dbReference>
<dbReference type="KEGG" id="cchl:FPL14_00985"/>
<protein>
    <submittedName>
        <fullName evidence="1">Uncharacterized protein</fullName>
    </submittedName>
</protein>
<proteinExistence type="predicted"/>
<sequence length="142" mass="15548">MARRIGSTVVLVVIAFISIFLDHGNLSAAAAKQSAAGKITISVQSSSASSLYSTLVIVNPKLANQVLNAKKEAAEGASLYSDIEVALDQGQRQSKFRVDRSGFLWERRPTDQWRASWFSPLPLPNGSNSMRKLYEAIITDDY</sequence>
<dbReference type="RefSeq" id="WP_182301265.1">
    <property type="nucleotide sequence ID" value="NZ_CP041969.1"/>
</dbReference>
<evidence type="ECO:0000313" key="1">
    <source>
        <dbReference type="EMBL" id="QMV39934.1"/>
    </source>
</evidence>
<dbReference type="EMBL" id="CP041969">
    <property type="protein sequence ID" value="QMV39934.1"/>
    <property type="molecule type" value="Genomic_DNA"/>
</dbReference>
<reference evidence="1 2" key="1">
    <citation type="submission" date="2019-07" db="EMBL/GenBank/DDBJ databases">
        <authorList>
            <person name="Kim J.K."/>
            <person name="Cheong H.-M."/>
            <person name="Choi Y."/>
            <person name="Hwang K.J."/>
            <person name="Lee S."/>
            <person name="Choi C."/>
        </authorList>
    </citation>
    <scope>NUCLEOTIDE SEQUENCE [LARGE SCALE GENOMIC DNA]</scope>
    <source>
        <strain evidence="1 2">KS 22</strain>
    </source>
</reference>
<name>A0A7G5BSK0_9BACL</name>
<gene>
    <name evidence="1" type="ORF">FPL14_00985</name>
</gene>
<organism evidence="1 2">
    <name type="scientific">Cohnella cholangitidis</name>
    <dbReference type="NCBI Taxonomy" id="2598458"/>
    <lineage>
        <taxon>Bacteria</taxon>
        <taxon>Bacillati</taxon>
        <taxon>Bacillota</taxon>
        <taxon>Bacilli</taxon>
        <taxon>Bacillales</taxon>
        <taxon>Paenibacillaceae</taxon>
        <taxon>Cohnella</taxon>
    </lineage>
</organism>
<dbReference type="AlphaFoldDB" id="A0A7G5BSK0"/>
<keyword evidence="2" id="KW-1185">Reference proteome</keyword>
<evidence type="ECO:0000313" key="2">
    <source>
        <dbReference type="Proteomes" id="UP000515679"/>
    </source>
</evidence>